<keyword evidence="1" id="KW-1133">Transmembrane helix</keyword>
<gene>
    <name evidence="2" type="ORF">A6P07_18070</name>
</gene>
<organism evidence="2 3">
    <name type="scientific">Acidithiobacillus thiooxidans</name>
    <name type="common">Thiobacillus thiooxidans</name>
    <dbReference type="NCBI Taxonomy" id="930"/>
    <lineage>
        <taxon>Bacteria</taxon>
        <taxon>Pseudomonadati</taxon>
        <taxon>Pseudomonadota</taxon>
        <taxon>Acidithiobacillia</taxon>
        <taxon>Acidithiobacillales</taxon>
        <taxon>Acidithiobacillaceae</taxon>
        <taxon>Acidithiobacillus</taxon>
    </lineage>
</organism>
<comment type="caution">
    <text evidence="2">The sequence shown here is derived from an EMBL/GenBank/DDBJ whole genome shotgun (WGS) entry which is preliminary data.</text>
</comment>
<dbReference type="EMBL" id="LWSA01000293">
    <property type="protein sequence ID" value="OCX68511.1"/>
    <property type="molecule type" value="Genomic_DNA"/>
</dbReference>
<evidence type="ECO:0000313" key="2">
    <source>
        <dbReference type="EMBL" id="OCX68511.1"/>
    </source>
</evidence>
<protein>
    <submittedName>
        <fullName evidence="2">Uncharacterized protein</fullName>
    </submittedName>
</protein>
<evidence type="ECO:0000313" key="3">
    <source>
        <dbReference type="Proteomes" id="UP000094893"/>
    </source>
</evidence>
<dbReference type="AlphaFoldDB" id="A0A1C2JK79"/>
<reference evidence="2 3" key="1">
    <citation type="journal article" date="2016" name="Int. J. Mol. Sci.">
        <title>Comparative genomics of the extreme acidophile Acidithiobacillus thiooxidans reveals intraspecific divergence and niche adaptation.</title>
        <authorList>
            <person name="Zhang X."/>
            <person name="Feng X."/>
            <person name="Tao J."/>
            <person name="Ma L."/>
            <person name="Xiao Y."/>
            <person name="Liang Y."/>
            <person name="Liu X."/>
            <person name="Yin H."/>
        </authorList>
    </citation>
    <scope>NUCLEOTIDE SEQUENCE [LARGE SCALE GENOMIC DNA]</scope>
    <source>
        <strain evidence="2 3">A02</strain>
    </source>
</reference>
<accession>A0A1C2JK79</accession>
<feature type="transmembrane region" description="Helical" evidence="1">
    <location>
        <begin position="22"/>
        <end position="44"/>
    </location>
</feature>
<dbReference type="STRING" id="930.GCA_002079865_01907"/>
<keyword evidence="1" id="KW-0812">Transmembrane</keyword>
<proteinExistence type="predicted"/>
<sequence length="63" mass="6900">MNPNIPDLQNIMETEKKMFGKYLVPVAILLIIIGIFGILSPIILSGSSSFQVGSLRSSLPKIR</sequence>
<name>A0A1C2JK79_ACITH</name>
<keyword evidence="1" id="KW-0472">Membrane</keyword>
<dbReference type="Proteomes" id="UP000094893">
    <property type="component" value="Unassembled WGS sequence"/>
</dbReference>
<evidence type="ECO:0000256" key="1">
    <source>
        <dbReference type="SAM" id="Phobius"/>
    </source>
</evidence>